<keyword evidence="2" id="KW-1185">Reference proteome</keyword>
<gene>
    <name evidence="1" type="ORF">Tco_0857956</name>
</gene>
<comment type="caution">
    <text evidence="1">The sequence shown here is derived from an EMBL/GenBank/DDBJ whole genome shotgun (WGS) entry which is preliminary data.</text>
</comment>
<evidence type="ECO:0000313" key="2">
    <source>
        <dbReference type="Proteomes" id="UP001151760"/>
    </source>
</evidence>
<dbReference type="Proteomes" id="UP001151760">
    <property type="component" value="Unassembled WGS sequence"/>
</dbReference>
<name>A0ABQ5BDF4_9ASTR</name>
<protein>
    <submittedName>
        <fullName evidence="1">Uncharacterized protein</fullName>
    </submittedName>
</protein>
<sequence>MEKALTETNISITSNDITIELSKEFLVKLRKNTYYGTYNEDVVEHIAKGEGKITTWKELVEKFFCRFYPKSYDGEDEIILNNDGWKESKYENPPNTPTDSFFKAYDIRDIEEEIRQGYMKRKNNDSDNKQPSKTKKFKAVKYSLGPNEEYIILRRCEYNTWERDEDSISKIYQEIF</sequence>
<dbReference type="EMBL" id="BQNB010013025">
    <property type="protein sequence ID" value="GJT10914.1"/>
    <property type="molecule type" value="Genomic_DNA"/>
</dbReference>
<organism evidence="1 2">
    <name type="scientific">Tanacetum coccineum</name>
    <dbReference type="NCBI Taxonomy" id="301880"/>
    <lineage>
        <taxon>Eukaryota</taxon>
        <taxon>Viridiplantae</taxon>
        <taxon>Streptophyta</taxon>
        <taxon>Embryophyta</taxon>
        <taxon>Tracheophyta</taxon>
        <taxon>Spermatophyta</taxon>
        <taxon>Magnoliopsida</taxon>
        <taxon>eudicotyledons</taxon>
        <taxon>Gunneridae</taxon>
        <taxon>Pentapetalae</taxon>
        <taxon>asterids</taxon>
        <taxon>campanulids</taxon>
        <taxon>Asterales</taxon>
        <taxon>Asteraceae</taxon>
        <taxon>Asteroideae</taxon>
        <taxon>Anthemideae</taxon>
        <taxon>Anthemidinae</taxon>
        <taxon>Tanacetum</taxon>
    </lineage>
</organism>
<reference evidence="1" key="1">
    <citation type="journal article" date="2022" name="Int. J. Mol. Sci.">
        <title>Draft Genome of Tanacetum Coccineum: Genomic Comparison of Closely Related Tanacetum-Family Plants.</title>
        <authorList>
            <person name="Yamashiro T."/>
            <person name="Shiraishi A."/>
            <person name="Nakayama K."/>
            <person name="Satake H."/>
        </authorList>
    </citation>
    <scope>NUCLEOTIDE SEQUENCE</scope>
</reference>
<proteinExistence type="predicted"/>
<reference evidence="1" key="2">
    <citation type="submission" date="2022-01" db="EMBL/GenBank/DDBJ databases">
        <authorList>
            <person name="Yamashiro T."/>
            <person name="Shiraishi A."/>
            <person name="Satake H."/>
            <person name="Nakayama K."/>
        </authorList>
    </citation>
    <scope>NUCLEOTIDE SEQUENCE</scope>
</reference>
<evidence type="ECO:0000313" key="1">
    <source>
        <dbReference type="EMBL" id="GJT10914.1"/>
    </source>
</evidence>
<accession>A0ABQ5BDF4</accession>